<keyword evidence="4" id="KW-1185">Reference proteome</keyword>
<feature type="domain" description="VOC" evidence="2">
    <location>
        <begin position="16"/>
        <end position="144"/>
    </location>
</feature>
<dbReference type="InterPro" id="IPR029068">
    <property type="entry name" value="Glyas_Bleomycin-R_OHBP_Dase"/>
</dbReference>
<comment type="caution">
    <text evidence="3">The sequence shown here is derived from an EMBL/GenBank/DDBJ whole genome shotgun (WGS) entry which is preliminary data.</text>
</comment>
<evidence type="ECO:0000259" key="2">
    <source>
        <dbReference type="PROSITE" id="PS51819"/>
    </source>
</evidence>
<gene>
    <name evidence="3" type="ORF">C7B64_09645</name>
</gene>
<accession>A0A2T1C508</accession>
<reference evidence="3 4" key="1">
    <citation type="submission" date="2018-02" db="EMBL/GenBank/DDBJ databases">
        <authorList>
            <person name="Cohen D.B."/>
            <person name="Kent A.D."/>
        </authorList>
    </citation>
    <scope>NUCLEOTIDE SEQUENCE [LARGE SCALE GENOMIC DNA]</scope>
    <source>
        <strain evidence="3 4">CCAP 1448/3</strain>
    </source>
</reference>
<organism evidence="3 4">
    <name type="scientific">Merismopedia glauca CCAP 1448/3</name>
    <dbReference type="NCBI Taxonomy" id="1296344"/>
    <lineage>
        <taxon>Bacteria</taxon>
        <taxon>Bacillati</taxon>
        <taxon>Cyanobacteriota</taxon>
        <taxon>Cyanophyceae</taxon>
        <taxon>Synechococcales</taxon>
        <taxon>Merismopediaceae</taxon>
        <taxon>Merismopedia</taxon>
    </lineage>
</organism>
<dbReference type="GO" id="GO:0046491">
    <property type="term" value="P:L-methylmalonyl-CoA metabolic process"/>
    <property type="evidence" value="ECO:0007669"/>
    <property type="project" value="TreeGrafter"/>
</dbReference>
<dbReference type="OrthoDB" id="9795618at2"/>
<reference evidence="3 4" key="2">
    <citation type="submission" date="2018-03" db="EMBL/GenBank/DDBJ databases">
        <title>The ancient ancestry and fast evolution of plastids.</title>
        <authorList>
            <person name="Moore K.R."/>
            <person name="Magnabosco C."/>
            <person name="Momper L."/>
            <person name="Gold D.A."/>
            <person name="Bosak T."/>
            <person name="Fournier G.P."/>
        </authorList>
    </citation>
    <scope>NUCLEOTIDE SEQUENCE [LARGE SCALE GENOMIC DNA]</scope>
    <source>
        <strain evidence="3 4">CCAP 1448/3</strain>
    </source>
</reference>
<dbReference type="InterPro" id="IPR051785">
    <property type="entry name" value="MMCE/EMCE_epimerase"/>
</dbReference>
<dbReference type="Gene3D" id="3.10.180.10">
    <property type="entry name" value="2,3-Dihydroxybiphenyl 1,2-Dioxygenase, domain 1"/>
    <property type="match status" value="1"/>
</dbReference>
<dbReference type="PANTHER" id="PTHR43048">
    <property type="entry name" value="METHYLMALONYL-COA EPIMERASE"/>
    <property type="match status" value="1"/>
</dbReference>
<dbReference type="Proteomes" id="UP000238762">
    <property type="component" value="Unassembled WGS sequence"/>
</dbReference>
<proteinExistence type="predicted"/>
<dbReference type="InterPro" id="IPR004360">
    <property type="entry name" value="Glyas_Fos-R_dOase_dom"/>
</dbReference>
<keyword evidence="1" id="KW-0479">Metal-binding</keyword>
<dbReference type="PROSITE" id="PS51819">
    <property type="entry name" value="VOC"/>
    <property type="match status" value="1"/>
</dbReference>
<dbReference type="Pfam" id="PF00903">
    <property type="entry name" value="Glyoxalase"/>
    <property type="match status" value="1"/>
</dbReference>
<dbReference type="GO" id="GO:0004493">
    <property type="term" value="F:methylmalonyl-CoA epimerase activity"/>
    <property type="evidence" value="ECO:0007669"/>
    <property type="project" value="TreeGrafter"/>
</dbReference>
<protein>
    <recommendedName>
        <fullName evidence="2">VOC domain-containing protein</fullName>
    </recommendedName>
</protein>
<dbReference type="InterPro" id="IPR037523">
    <property type="entry name" value="VOC_core"/>
</dbReference>
<dbReference type="SUPFAM" id="SSF54593">
    <property type="entry name" value="Glyoxalase/Bleomycin resistance protein/Dihydroxybiphenyl dioxygenase"/>
    <property type="match status" value="1"/>
</dbReference>
<name>A0A2T1C508_9CYAN</name>
<dbReference type="AlphaFoldDB" id="A0A2T1C508"/>
<sequence length="149" mass="17236">MVMMTEQNTGVVATVKNLGISLAVSNLEETAKWYQENLGFEEVLRREFPEYGTRIVFLEVNTVRIELIEDQKWHPIDRPNPPQHTTIQGVSQITFKVDNIEEVIAKVKSRPITIAWDLIVVEDIGFKEFFVRDNEGNIVQFVETFEPNK</sequence>
<dbReference type="GO" id="GO:0046872">
    <property type="term" value="F:metal ion binding"/>
    <property type="evidence" value="ECO:0007669"/>
    <property type="project" value="UniProtKB-KW"/>
</dbReference>
<evidence type="ECO:0000256" key="1">
    <source>
        <dbReference type="ARBA" id="ARBA00022723"/>
    </source>
</evidence>
<dbReference type="EMBL" id="PVWJ01000038">
    <property type="protein sequence ID" value="PSB03203.1"/>
    <property type="molecule type" value="Genomic_DNA"/>
</dbReference>
<evidence type="ECO:0000313" key="3">
    <source>
        <dbReference type="EMBL" id="PSB03203.1"/>
    </source>
</evidence>
<dbReference type="PANTHER" id="PTHR43048:SF5">
    <property type="entry name" value="BLR5325 PROTEIN"/>
    <property type="match status" value="1"/>
</dbReference>
<evidence type="ECO:0000313" key="4">
    <source>
        <dbReference type="Proteomes" id="UP000238762"/>
    </source>
</evidence>